<evidence type="ECO:0000313" key="1">
    <source>
        <dbReference type="EMBL" id="KAJ8782847.1"/>
    </source>
</evidence>
<keyword evidence="2" id="KW-1185">Reference proteome</keyword>
<organism evidence="1 2">
    <name type="scientific">Eschrichtius robustus</name>
    <name type="common">California gray whale</name>
    <name type="synonym">Eschrichtius gibbosus</name>
    <dbReference type="NCBI Taxonomy" id="9764"/>
    <lineage>
        <taxon>Eukaryota</taxon>
        <taxon>Metazoa</taxon>
        <taxon>Chordata</taxon>
        <taxon>Craniata</taxon>
        <taxon>Vertebrata</taxon>
        <taxon>Euteleostomi</taxon>
        <taxon>Mammalia</taxon>
        <taxon>Eutheria</taxon>
        <taxon>Laurasiatheria</taxon>
        <taxon>Artiodactyla</taxon>
        <taxon>Whippomorpha</taxon>
        <taxon>Cetacea</taxon>
        <taxon>Mysticeti</taxon>
        <taxon>Eschrichtiidae</taxon>
        <taxon>Eschrichtius</taxon>
    </lineage>
</organism>
<sequence length="103" mass="11099">SPPRPFYVPVLSQRPSSFSPEELLPFGNRRRPLLAGVLCPQPALQGIAGLRGAVEISAERNRGGDVISPPRDLLLNSLGVACFCRARKVQVLSSPSALRALRL</sequence>
<dbReference type="EMBL" id="JAIQCJ010002089">
    <property type="protein sequence ID" value="KAJ8782847.1"/>
    <property type="molecule type" value="Genomic_DNA"/>
</dbReference>
<proteinExistence type="predicted"/>
<name>A0AB34GUN0_ESCRO</name>
<dbReference type="AlphaFoldDB" id="A0AB34GUN0"/>
<comment type="caution">
    <text evidence="1">The sequence shown here is derived from an EMBL/GenBank/DDBJ whole genome shotgun (WGS) entry which is preliminary data.</text>
</comment>
<feature type="non-terminal residue" evidence="1">
    <location>
        <position position="1"/>
    </location>
</feature>
<protein>
    <submittedName>
        <fullName evidence="1">Uncharacterized protein</fullName>
    </submittedName>
</protein>
<evidence type="ECO:0000313" key="2">
    <source>
        <dbReference type="Proteomes" id="UP001159641"/>
    </source>
</evidence>
<gene>
    <name evidence="1" type="ORF">J1605_009455</name>
</gene>
<accession>A0AB34GUN0</accession>
<reference evidence="1 2" key="1">
    <citation type="submission" date="2022-11" db="EMBL/GenBank/DDBJ databases">
        <title>Whole genome sequence of Eschrichtius robustus ER-17-0199.</title>
        <authorList>
            <person name="Bruniche-Olsen A."/>
            <person name="Black A.N."/>
            <person name="Fields C.J."/>
            <person name="Walden K."/>
            <person name="Dewoody J.A."/>
        </authorList>
    </citation>
    <scope>NUCLEOTIDE SEQUENCE [LARGE SCALE GENOMIC DNA]</scope>
    <source>
        <strain evidence="1">ER-17-0199</strain>
        <tissue evidence="1">Blubber</tissue>
    </source>
</reference>
<dbReference type="Proteomes" id="UP001159641">
    <property type="component" value="Unassembled WGS sequence"/>
</dbReference>